<dbReference type="CDD" id="cd03801">
    <property type="entry name" value="GT4_PimA-like"/>
    <property type="match status" value="1"/>
</dbReference>
<dbReference type="SUPFAM" id="SSF53756">
    <property type="entry name" value="UDP-Glycosyltransferase/glycogen phosphorylase"/>
    <property type="match status" value="1"/>
</dbReference>
<dbReference type="OrthoDB" id="512920at2759"/>
<dbReference type="PANTHER" id="PTHR46660:SF2">
    <property type="entry name" value="GLYCOSYLTRANSFERASE 1 DOMAIN-CONTAINING PROTEIN 1"/>
    <property type="match status" value="1"/>
</dbReference>
<dbReference type="Pfam" id="PF00534">
    <property type="entry name" value="Glycos_transf_1"/>
    <property type="match status" value="1"/>
</dbReference>
<accession>A0A7J7J8G8</accession>
<dbReference type="Proteomes" id="UP000593567">
    <property type="component" value="Unassembled WGS sequence"/>
</dbReference>
<keyword evidence="1" id="KW-0328">Glycosyltransferase</keyword>
<name>A0A7J7J8G8_BUGNE</name>
<evidence type="ECO:0000313" key="3">
    <source>
        <dbReference type="EMBL" id="KAF6022257.1"/>
    </source>
</evidence>
<dbReference type="Gene3D" id="3.40.50.2000">
    <property type="entry name" value="Glycogen Phosphorylase B"/>
    <property type="match status" value="2"/>
</dbReference>
<organism evidence="3 4">
    <name type="scientific">Bugula neritina</name>
    <name type="common">Brown bryozoan</name>
    <name type="synonym">Sertularia neritina</name>
    <dbReference type="NCBI Taxonomy" id="10212"/>
    <lineage>
        <taxon>Eukaryota</taxon>
        <taxon>Metazoa</taxon>
        <taxon>Spiralia</taxon>
        <taxon>Lophotrochozoa</taxon>
        <taxon>Bryozoa</taxon>
        <taxon>Gymnolaemata</taxon>
        <taxon>Cheilostomatida</taxon>
        <taxon>Flustrina</taxon>
        <taxon>Buguloidea</taxon>
        <taxon>Bugulidae</taxon>
        <taxon>Bugula</taxon>
    </lineage>
</organism>
<gene>
    <name evidence="3" type="ORF">EB796_019442</name>
</gene>
<proteinExistence type="predicted"/>
<evidence type="ECO:0000256" key="1">
    <source>
        <dbReference type="ARBA" id="ARBA00022676"/>
    </source>
</evidence>
<keyword evidence="1" id="KW-0808">Transferase</keyword>
<dbReference type="GO" id="GO:0016757">
    <property type="term" value="F:glycosyltransferase activity"/>
    <property type="evidence" value="ECO:0007669"/>
    <property type="project" value="UniProtKB-KW"/>
</dbReference>
<dbReference type="InterPro" id="IPR052622">
    <property type="entry name" value="Glycosyltransferase_G1"/>
</dbReference>
<evidence type="ECO:0000259" key="2">
    <source>
        <dbReference type="Pfam" id="PF00534"/>
    </source>
</evidence>
<dbReference type="AlphaFoldDB" id="A0A7J7J8G8"/>
<dbReference type="EMBL" id="VXIV02002876">
    <property type="protein sequence ID" value="KAF6022257.1"/>
    <property type="molecule type" value="Genomic_DNA"/>
</dbReference>
<protein>
    <submittedName>
        <fullName evidence="3">GLT1D1</fullName>
    </submittedName>
</protein>
<keyword evidence="4" id="KW-1185">Reference proteome</keyword>
<dbReference type="PANTHER" id="PTHR46660">
    <property type="match status" value="1"/>
</dbReference>
<feature type="domain" description="Glycosyl transferase family 1" evidence="2">
    <location>
        <begin position="63"/>
        <end position="218"/>
    </location>
</feature>
<evidence type="ECO:0000313" key="4">
    <source>
        <dbReference type="Proteomes" id="UP000593567"/>
    </source>
</evidence>
<dbReference type="InterPro" id="IPR001296">
    <property type="entry name" value="Glyco_trans_1"/>
</dbReference>
<comment type="caution">
    <text evidence="3">The sequence shown here is derived from an EMBL/GenBank/DDBJ whole genome shotgun (WGS) entry which is preliminary data.</text>
</comment>
<reference evidence="3" key="1">
    <citation type="submission" date="2020-06" db="EMBL/GenBank/DDBJ databases">
        <title>Draft genome of Bugula neritina, a colonial animal packing powerful symbionts and potential medicines.</title>
        <authorList>
            <person name="Rayko M."/>
        </authorList>
    </citation>
    <scope>NUCLEOTIDE SEQUENCE [LARGE SCALE GENOMIC DNA]</scope>
    <source>
        <strain evidence="3">Kwan_BN1</strain>
    </source>
</reference>
<sequence length="241" mass="27209">MINISYHLCLKDLKLTTPKSSILMSNPDIADKVSTIHQGIRTCPSESFGFRDYLRTTYSYTAQSKILLLVAGIRPVKDPLFLLEEFANSELANTMSFVVIGPLADEDYRDKFFAGIQKLRQQNVIYAGEMSMEDVHTAIQQSDCLVNSSTSEGMCAAILEAFDLQTPVIARENAGNCYLVKHEVTGMLYKTAQEYVQCVKKLMNSHDLKLKFSSNAKNHLMQSFSPEKERELYGQLLKQLE</sequence>